<evidence type="ECO:0000256" key="1">
    <source>
        <dbReference type="ARBA" id="ARBA00022676"/>
    </source>
</evidence>
<name>A0ABP4I872_9PSEU</name>
<feature type="region of interest" description="Disordered" evidence="3">
    <location>
        <begin position="1"/>
        <end position="35"/>
    </location>
</feature>
<proteinExistence type="predicted"/>
<dbReference type="InterPro" id="IPR001296">
    <property type="entry name" value="Glyco_trans_1"/>
</dbReference>
<dbReference type="Proteomes" id="UP001501414">
    <property type="component" value="Unassembled WGS sequence"/>
</dbReference>
<evidence type="ECO:0000313" key="7">
    <source>
        <dbReference type="Proteomes" id="UP001501414"/>
    </source>
</evidence>
<dbReference type="PANTHER" id="PTHR46401">
    <property type="entry name" value="GLYCOSYLTRANSFERASE WBBK-RELATED"/>
    <property type="match status" value="1"/>
</dbReference>
<dbReference type="SUPFAM" id="SSF53756">
    <property type="entry name" value="UDP-Glycosyltransferase/glycogen phosphorylase"/>
    <property type="match status" value="1"/>
</dbReference>
<gene>
    <name evidence="6" type="ORF">GCM10009613_06780</name>
</gene>
<reference evidence="7" key="1">
    <citation type="journal article" date="2019" name="Int. J. Syst. Evol. Microbiol.">
        <title>The Global Catalogue of Microorganisms (GCM) 10K type strain sequencing project: providing services to taxonomists for standard genome sequencing and annotation.</title>
        <authorList>
            <consortium name="The Broad Institute Genomics Platform"/>
            <consortium name="The Broad Institute Genome Sequencing Center for Infectious Disease"/>
            <person name="Wu L."/>
            <person name="Ma J."/>
        </authorList>
    </citation>
    <scope>NUCLEOTIDE SEQUENCE [LARGE SCALE GENOMIC DNA]</scope>
    <source>
        <strain evidence="7">JCM 11896</strain>
    </source>
</reference>
<evidence type="ECO:0000256" key="3">
    <source>
        <dbReference type="SAM" id="MobiDB-lite"/>
    </source>
</evidence>
<evidence type="ECO:0000313" key="6">
    <source>
        <dbReference type="EMBL" id="GAA1381208.1"/>
    </source>
</evidence>
<keyword evidence="7" id="KW-1185">Reference proteome</keyword>
<dbReference type="PANTHER" id="PTHR46401:SF2">
    <property type="entry name" value="GLYCOSYLTRANSFERASE WBBK-RELATED"/>
    <property type="match status" value="1"/>
</dbReference>
<dbReference type="EMBL" id="BAAAJK010000003">
    <property type="protein sequence ID" value="GAA1381208.1"/>
    <property type="molecule type" value="Genomic_DNA"/>
</dbReference>
<dbReference type="Pfam" id="PF00534">
    <property type="entry name" value="Glycos_transf_1"/>
    <property type="match status" value="1"/>
</dbReference>
<protein>
    <submittedName>
        <fullName evidence="6">Glycosyltransferase family 4 protein</fullName>
    </submittedName>
</protein>
<feature type="domain" description="Glycosyl transferase family 1" evidence="4">
    <location>
        <begin position="181"/>
        <end position="331"/>
    </location>
</feature>
<dbReference type="RefSeq" id="WP_344018118.1">
    <property type="nucleotide sequence ID" value="NZ_BAAAJK010000003.1"/>
</dbReference>
<dbReference type="InterPro" id="IPR028098">
    <property type="entry name" value="Glyco_trans_4-like_N"/>
</dbReference>
<feature type="domain" description="Glycosyltransferase subfamily 4-like N-terminal" evidence="5">
    <location>
        <begin position="37"/>
        <end position="169"/>
    </location>
</feature>
<keyword evidence="1" id="KW-0328">Glycosyltransferase</keyword>
<dbReference type="Pfam" id="PF13439">
    <property type="entry name" value="Glyco_transf_4"/>
    <property type="match status" value="1"/>
</dbReference>
<comment type="caution">
    <text evidence="6">The sequence shown here is derived from an EMBL/GenBank/DDBJ whole genome shotgun (WGS) entry which is preliminary data.</text>
</comment>
<dbReference type="CDD" id="cd03801">
    <property type="entry name" value="GT4_PimA-like"/>
    <property type="match status" value="1"/>
</dbReference>
<accession>A0ABP4I872</accession>
<sequence length="364" mass="37675">MTAGPGRLGSADPVHLLVPGDVDDPLRPSGGNAYDRRVRDGLRRAGRPVHQLTLPGDWPEPGPASSARLARELAALPDGATVLLDGLVGCAAPAVVLPQAARLDVVVLVHLPLGEEPGSPAGLPEREAQVLRAARAVIATSRWTADRLAGRHGLDPATVHVAVPGTDPAELAPGTDGAGGLLSVGSLGPTKGHDLLVDALTEVRGHDWRCRIVGPERRQPGFGAALRRTLGERGLDGRITLAGARAGAALDAEYAVADLLVAPSRVESYGMVVTEALARGIPVLASRTGGLPDALGTAAAPELLVPPGDPAGLTAALRRWLTDPDLRERARGLARARRDTLPRWDDTVAAVHAALTAHRPAALR</sequence>
<keyword evidence="2" id="KW-0808">Transferase</keyword>
<evidence type="ECO:0000259" key="5">
    <source>
        <dbReference type="Pfam" id="PF13439"/>
    </source>
</evidence>
<organism evidence="6 7">
    <name type="scientific">Pseudonocardia kongjuensis</name>
    <dbReference type="NCBI Taxonomy" id="102227"/>
    <lineage>
        <taxon>Bacteria</taxon>
        <taxon>Bacillati</taxon>
        <taxon>Actinomycetota</taxon>
        <taxon>Actinomycetes</taxon>
        <taxon>Pseudonocardiales</taxon>
        <taxon>Pseudonocardiaceae</taxon>
        <taxon>Pseudonocardia</taxon>
    </lineage>
</organism>
<evidence type="ECO:0000259" key="4">
    <source>
        <dbReference type="Pfam" id="PF00534"/>
    </source>
</evidence>
<dbReference type="Gene3D" id="3.40.50.2000">
    <property type="entry name" value="Glycogen Phosphorylase B"/>
    <property type="match status" value="2"/>
</dbReference>
<evidence type="ECO:0000256" key="2">
    <source>
        <dbReference type="ARBA" id="ARBA00022679"/>
    </source>
</evidence>